<proteinExistence type="predicted"/>
<reference evidence="1" key="2">
    <citation type="journal article" date="2022" name="New Phytol.">
        <title>Evolutionary transition to the ectomycorrhizal habit in the genomes of a hyperdiverse lineage of mushroom-forming fungi.</title>
        <authorList>
            <person name="Looney B."/>
            <person name="Miyauchi S."/>
            <person name="Morin E."/>
            <person name="Drula E."/>
            <person name="Courty P.E."/>
            <person name="Kohler A."/>
            <person name="Kuo A."/>
            <person name="LaButti K."/>
            <person name="Pangilinan J."/>
            <person name="Lipzen A."/>
            <person name="Riley R."/>
            <person name="Andreopoulos W."/>
            <person name="He G."/>
            <person name="Johnson J."/>
            <person name="Nolan M."/>
            <person name="Tritt A."/>
            <person name="Barry K.W."/>
            <person name="Grigoriev I.V."/>
            <person name="Nagy L.G."/>
            <person name="Hibbett D."/>
            <person name="Henrissat B."/>
            <person name="Matheny P.B."/>
            <person name="Labbe J."/>
            <person name="Martin F.M."/>
        </authorList>
    </citation>
    <scope>NUCLEOTIDE SEQUENCE</scope>
    <source>
        <strain evidence="1">HHB10654</strain>
    </source>
</reference>
<organism evidence="1 2">
    <name type="scientific">Artomyces pyxidatus</name>
    <dbReference type="NCBI Taxonomy" id="48021"/>
    <lineage>
        <taxon>Eukaryota</taxon>
        <taxon>Fungi</taxon>
        <taxon>Dikarya</taxon>
        <taxon>Basidiomycota</taxon>
        <taxon>Agaricomycotina</taxon>
        <taxon>Agaricomycetes</taxon>
        <taxon>Russulales</taxon>
        <taxon>Auriscalpiaceae</taxon>
        <taxon>Artomyces</taxon>
    </lineage>
</organism>
<evidence type="ECO:0000313" key="2">
    <source>
        <dbReference type="Proteomes" id="UP000814140"/>
    </source>
</evidence>
<dbReference type="Proteomes" id="UP000814140">
    <property type="component" value="Unassembled WGS sequence"/>
</dbReference>
<comment type="caution">
    <text evidence="1">The sequence shown here is derived from an EMBL/GenBank/DDBJ whole genome shotgun (WGS) entry which is preliminary data.</text>
</comment>
<sequence>MLRTPLSSPSIKQAIAHAKGFSLAGQPPSSPTTSNFRAQASPLCSPIVPVCPE</sequence>
<dbReference type="EMBL" id="MU277195">
    <property type="protein sequence ID" value="KAI0065624.1"/>
    <property type="molecule type" value="Genomic_DNA"/>
</dbReference>
<protein>
    <submittedName>
        <fullName evidence="1">Uncharacterized protein</fullName>
    </submittedName>
</protein>
<evidence type="ECO:0000313" key="1">
    <source>
        <dbReference type="EMBL" id="KAI0065624.1"/>
    </source>
</evidence>
<reference evidence="1" key="1">
    <citation type="submission" date="2021-03" db="EMBL/GenBank/DDBJ databases">
        <authorList>
            <consortium name="DOE Joint Genome Institute"/>
            <person name="Ahrendt S."/>
            <person name="Looney B.P."/>
            <person name="Miyauchi S."/>
            <person name="Morin E."/>
            <person name="Drula E."/>
            <person name="Courty P.E."/>
            <person name="Chicoki N."/>
            <person name="Fauchery L."/>
            <person name="Kohler A."/>
            <person name="Kuo A."/>
            <person name="Labutti K."/>
            <person name="Pangilinan J."/>
            <person name="Lipzen A."/>
            <person name="Riley R."/>
            <person name="Andreopoulos W."/>
            <person name="He G."/>
            <person name="Johnson J."/>
            <person name="Barry K.W."/>
            <person name="Grigoriev I.V."/>
            <person name="Nagy L."/>
            <person name="Hibbett D."/>
            <person name="Henrissat B."/>
            <person name="Matheny P.B."/>
            <person name="Labbe J."/>
            <person name="Martin F."/>
        </authorList>
    </citation>
    <scope>NUCLEOTIDE SEQUENCE</scope>
    <source>
        <strain evidence="1">HHB10654</strain>
    </source>
</reference>
<keyword evidence="2" id="KW-1185">Reference proteome</keyword>
<accession>A0ACB8TAV0</accession>
<gene>
    <name evidence="1" type="ORF">BV25DRAFT_1822110</name>
</gene>
<name>A0ACB8TAV0_9AGAM</name>